<evidence type="ECO:0000313" key="6">
    <source>
        <dbReference type="EMBL" id="QOV89420.1"/>
    </source>
</evidence>
<dbReference type="AlphaFoldDB" id="A0A7M2WY25"/>
<keyword evidence="3" id="KW-0804">Transcription</keyword>
<proteinExistence type="predicted"/>
<dbReference type="PROSITE" id="PS50042">
    <property type="entry name" value="CNMP_BINDING_3"/>
    <property type="match status" value="1"/>
</dbReference>
<dbReference type="InterPro" id="IPR014710">
    <property type="entry name" value="RmlC-like_jellyroll"/>
</dbReference>
<dbReference type="PANTHER" id="PTHR24567">
    <property type="entry name" value="CRP FAMILY TRANSCRIPTIONAL REGULATORY PROTEIN"/>
    <property type="match status" value="1"/>
</dbReference>
<dbReference type="Proteomes" id="UP000593765">
    <property type="component" value="Chromosome"/>
</dbReference>
<sequence length="232" mass="24919">MESQGAQAQAAELIADANLASRRFDVPAGGSIYEPSTPAQSLYLLHSGQVRVLLQTPGEGERAVRLLEILGPGDWFGAPALIGGRNYGTRATAVTAVTASEVPADRVFEALAQQTEIAASLIRALAGKLQTAYTEAAGLVFDDTNQRLIKTLLQFSRSAAATEQDEGVELRITHQQLAQAIGAARETVSLALTQLRQKNLLRTGRNRLSFNRDALENFYKGQSSPEIAEEAK</sequence>
<dbReference type="KEGG" id="hbs:IPV69_25015"/>
<evidence type="ECO:0000256" key="1">
    <source>
        <dbReference type="ARBA" id="ARBA00023015"/>
    </source>
</evidence>
<name>A0A7M2WY25_9BACT</name>
<dbReference type="EMBL" id="CP063458">
    <property type="protein sequence ID" value="QOV89420.1"/>
    <property type="molecule type" value="Genomic_DNA"/>
</dbReference>
<keyword evidence="2" id="KW-0238">DNA-binding</keyword>
<dbReference type="GO" id="GO:0003700">
    <property type="term" value="F:DNA-binding transcription factor activity"/>
    <property type="evidence" value="ECO:0007669"/>
    <property type="project" value="TreeGrafter"/>
</dbReference>
<dbReference type="SUPFAM" id="SSF46785">
    <property type="entry name" value="Winged helix' DNA-binding domain"/>
    <property type="match status" value="1"/>
</dbReference>
<evidence type="ECO:0000313" key="7">
    <source>
        <dbReference type="Proteomes" id="UP000593765"/>
    </source>
</evidence>
<dbReference type="Pfam" id="PF00027">
    <property type="entry name" value="cNMP_binding"/>
    <property type="match status" value="1"/>
</dbReference>
<organism evidence="6 7">
    <name type="scientific">Humisphaera borealis</name>
    <dbReference type="NCBI Taxonomy" id="2807512"/>
    <lineage>
        <taxon>Bacteria</taxon>
        <taxon>Pseudomonadati</taxon>
        <taxon>Planctomycetota</taxon>
        <taxon>Phycisphaerae</taxon>
        <taxon>Tepidisphaerales</taxon>
        <taxon>Tepidisphaeraceae</taxon>
        <taxon>Humisphaera</taxon>
    </lineage>
</organism>
<dbReference type="SMART" id="SM00419">
    <property type="entry name" value="HTH_CRP"/>
    <property type="match status" value="1"/>
</dbReference>
<keyword evidence="1" id="KW-0805">Transcription regulation</keyword>
<feature type="domain" description="Cyclic nucleotide-binding" evidence="4">
    <location>
        <begin position="19"/>
        <end position="102"/>
    </location>
</feature>
<dbReference type="SMART" id="SM00100">
    <property type="entry name" value="cNMP"/>
    <property type="match status" value="1"/>
</dbReference>
<dbReference type="GO" id="GO:0003677">
    <property type="term" value="F:DNA binding"/>
    <property type="evidence" value="ECO:0007669"/>
    <property type="project" value="UniProtKB-KW"/>
</dbReference>
<protein>
    <submittedName>
        <fullName evidence="6">Crp/Fnr family transcriptional regulator</fullName>
    </submittedName>
</protein>
<dbReference type="InterPro" id="IPR018490">
    <property type="entry name" value="cNMP-bd_dom_sf"/>
</dbReference>
<dbReference type="RefSeq" id="WP_206292459.1">
    <property type="nucleotide sequence ID" value="NZ_CP063458.1"/>
</dbReference>
<dbReference type="InterPro" id="IPR000595">
    <property type="entry name" value="cNMP-bd_dom"/>
</dbReference>
<dbReference type="Gene3D" id="2.60.120.10">
    <property type="entry name" value="Jelly Rolls"/>
    <property type="match status" value="1"/>
</dbReference>
<evidence type="ECO:0000256" key="3">
    <source>
        <dbReference type="ARBA" id="ARBA00023163"/>
    </source>
</evidence>
<evidence type="ECO:0000259" key="5">
    <source>
        <dbReference type="PROSITE" id="PS51063"/>
    </source>
</evidence>
<dbReference type="PRINTS" id="PR00034">
    <property type="entry name" value="HTHCRP"/>
</dbReference>
<evidence type="ECO:0000256" key="2">
    <source>
        <dbReference type="ARBA" id="ARBA00023125"/>
    </source>
</evidence>
<dbReference type="PROSITE" id="PS51063">
    <property type="entry name" value="HTH_CRP_2"/>
    <property type="match status" value="1"/>
</dbReference>
<dbReference type="PANTHER" id="PTHR24567:SF74">
    <property type="entry name" value="HTH-TYPE TRANSCRIPTIONAL REGULATOR ARCR"/>
    <property type="match status" value="1"/>
</dbReference>
<evidence type="ECO:0000259" key="4">
    <source>
        <dbReference type="PROSITE" id="PS50042"/>
    </source>
</evidence>
<accession>A0A7M2WY25</accession>
<dbReference type="Pfam" id="PF13545">
    <property type="entry name" value="HTH_Crp_2"/>
    <property type="match status" value="1"/>
</dbReference>
<dbReference type="SUPFAM" id="SSF51206">
    <property type="entry name" value="cAMP-binding domain-like"/>
    <property type="match status" value="1"/>
</dbReference>
<dbReference type="InterPro" id="IPR050397">
    <property type="entry name" value="Env_Response_Regulators"/>
</dbReference>
<dbReference type="CDD" id="cd00038">
    <property type="entry name" value="CAP_ED"/>
    <property type="match status" value="1"/>
</dbReference>
<feature type="domain" description="HTH crp-type" evidence="5">
    <location>
        <begin position="142"/>
        <end position="214"/>
    </location>
</feature>
<dbReference type="InterPro" id="IPR012318">
    <property type="entry name" value="HTH_CRP"/>
</dbReference>
<keyword evidence="7" id="KW-1185">Reference proteome</keyword>
<reference evidence="6 7" key="1">
    <citation type="submission" date="2020-10" db="EMBL/GenBank/DDBJ databases">
        <title>Wide distribution of Phycisphaera-like planctomycetes from WD2101 soil group in peatlands and genome analysis of the first cultivated representative.</title>
        <authorList>
            <person name="Dedysh S.N."/>
            <person name="Beletsky A.V."/>
            <person name="Ivanova A."/>
            <person name="Kulichevskaya I.S."/>
            <person name="Suzina N.E."/>
            <person name="Philippov D.A."/>
            <person name="Rakitin A.L."/>
            <person name="Mardanov A.V."/>
            <person name="Ravin N.V."/>
        </authorList>
    </citation>
    <scope>NUCLEOTIDE SEQUENCE [LARGE SCALE GENOMIC DNA]</scope>
    <source>
        <strain evidence="6 7">M1803</strain>
    </source>
</reference>
<dbReference type="GO" id="GO:0005829">
    <property type="term" value="C:cytosol"/>
    <property type="evidence" value="ECO:0007669"/>
    <property type="project" value="TreeGrafter"/>
</dbReference>
<gene>
    <name evidence="6" type="ORF">IPV69_25015</name>
</gene>
<dbReference type="InterPro" id="IPR036390">
    <property type="entry name" value="WH_DNA-bd_sf"/>
</dbReference>